<dbReference type="PROSITE" id="PS00463">
    <property type="entry name" value="ZN2_CY6_FUNGAL_1"/>
    <property type="match status" value="1"/>
</dbReference>
<evidence type="ECO:0000313" key="10">
    <source>
        <dbReference type="Proteomes" id="UP000027361"/>
    </source>
</evidence>
<keyword evidence="3" id="KW-0805">Transcription regulation</keyword>
<evidence type="ECO:0000256" key="7">
    <source>
        <dbReference type="SAM" id="MobiDB-lite"/>
    </source>
</evidence>
<dbReference type="CDD" id="cd00067">
    <property type="entry name" value="GAL4"/>
    <property type="match status" value="1"/>
</dbReference>
<dbReference type="GeneID" id="25267226"/>
<dbReference type="PROSITE" id="PS50048">
    <property type="entry name" value="ZN2_CY6_FUNGAL_2"/>
    <property type="match status" value="1"/>
</dbReference>
<dbReference type="PANTHER" id="PTHR31845">
    <property type="entry name" value="FINGER DOMAIN PROTEIN, PUTATIVE-RELATED"/>
    <property type="match status" value="1"/>
</dbReference>
<dbReference type="Pfam" id="PF04082">
    <property type="entry name" value="Fungal_trans"/>
    <property type="match status" value="1"/>
</dbReference>
<dbReference type="AlphaFoldDB" id="A0A066W1X3"/>
<dbReference type="InterPro" id="IPR001138">
    <property type="entry name" value="Zn2Cys6_DnaBD"/>
</dbReference>
<keyword evidence="2" id="KW-0479">Metal-binding</keyword>
<feature type="region of interest" description="Disordered" evidence="7">
    <location>
        <begin position="165"/>
        <end position="239"/>
    </location>
</feature>
<dbReference type="OrthoDB" id="3163292at2759"/>
<evidence type="ECO:0000256" key="1">
    <source>
        <dbReference type="ARBA" id="ARBA00004123"/>
    </source>
</evidence>
<accession>A0A066W1X3</accession>
<dbReference type="Pfam" id="PF00172">
    <property type="entry name" value="Zn_clus"/>
    <property type="match status" value="1"/>
</dbReference>
<dbReference type="EMBL" id="JMSN01000045">
    <property type="protein sequence ID" value="KDN45079.1"/>
    <property type="molecule type" value="Genomic_DNA"/>
</dbReference>
<evidence type="ECO:0000256" key="4">
    <source>
        <dbReference type="ARBA" id="ARBA00023125"/>
    </source>
</evidence>
<evidence type="ECO:0000313" key="9">
    <source>
        <dbReference type="EMBL" id="KDN45079.1"/>
    </source>
</evidence>
<feature type="region of interest" description="Disordered" evidence="7">
    <location>
        <begin position="739"/>
        <end position="765"/>
    </location>
</feature>
<dbReference type="STRING" id="1037660.A0A066W1X3"/>
<dbReference type="SMART" id="SM00066">
    <property type="entry name" value="GAL4"/>
    <property type="match status" value="1"/>
</dbReference>
<evidence type="ECO:0000256" key="3">
    <source>
        <dbReference type="ARBA" id="ARBA00023015"/>
    </source>
</evidence>
<comment type="subcellular location">
    <subcellularLocation>
        <location evidence="1">Nucleus</location>
    </subcellularLocation>
</comment>
<dbReference type="InterPro" id="IPR051089">
    <property type="entry name" value="prtT"/>
</dbReference>
<keyword evidence="10" id="KW-1185">Reference proteome</keyword>
<name>A0A066W1X3_TILAU</name>
<dbReference type="HOGENOM" id="CLU_307542_0_0_1"/>
<protein>
    <recommendedName>
        <fullName evidence="8">Zn(2)-C6 fungal-type domain-containing protein</fullName>
    </recommendedName>
</protein>
<reference evidence="9 10" key="1">
    <citation type="submission" date="2014-05" db="EMBL/GenBank/DDBJ databases">
        <title>Draft genome sequence of a rare smut relative, Tilletiaria anomala UBC 951.</title>
        <authorList>
            <consortium name="DOE Joint Genome Institute"/>
            <person name="Toome M."/>
            <person name="Kuo A."/>
            <person name="Henrissat B."/>
            <person name="Lipzen A."/>
            <person name="Tritt A."/>
            <person name="Yoshinaga Y."/>
            <person name="Zane M."/>
            <person name="Barry K."/>
            <person name="Grigoriev I.V."/>
            <person name="Spatafora J.W."/>
            <person name="Aimea M.C."/>
        </authorList>
    </citation>
    <scope>NUCLEOTIDE SEQUENCE [LARGE SCALE GENOMIC DNA]</scope>
    <source>
        <strain evidence="9 10">UBC 951</strain>
    </source>
</reference>
<dbReference type="GO" id="GO:0006351">
    <property type="term" value="P:DNA-templated transcription"/>
    <property type="evidence" value="ECO:0007669"/>
    <property type="project" value="InterPro"/>
</dbReference>
<comment type="caution">
    <text evidence="9">The sequence shown here is derived from an EMBL/GenBank/DDBJ whole genome shotgun (WGS) entry which is preliminary data.</text>
</comment>
<feature type="region of interest" description="Disordered" evidence="7">
    <location>
        <begin position="1"/>
        <end position="39"/>
    </location>
</feature>
<dbReference type="SMART" id="SM00906">
    <property type="entry name" value="Fungal_trans"/>
    <property type="match status" value="1"/>
</dbReference>
<keyword evidence="4" id="KW-0238">DNA-binding</keyword>
<dbReference type="Gene3D" id="4.10.240.10">
    <property type="entry name" value="Zn(2)-C6 fungal-type DNA-binding domain"/>
    <property type="match status" value="1"/>
</dbReference>
<feature type="region of interest" description="Disordered" evidence="7">
    <location>
        <begin position="257"/>
        <end position="282"/>
    </location>
</feature>
<evidence type="ECO:0000256" key="5">
    <source>
        <dbReference type="ARBA" id="ARBA00023163"/>
    </source>
</evidence>
<dbReference type="GO" id="GO:0000976">
    <property type="term" value="F:transcription cis-regulatory region binding"/>
    <property type="evidence" value="ECO:0007669"/>
    <property type="project" value="TreeGrafter"/>
</dbReference>
<dbReference type="RefSeq" id="XP_013243041.1">
    <property type="nucleotide sequence ID" value="XM_013387587.1"/>
</dbReference>
<keyword evidence="5" id="KW-0804">Transcription</keyword>
<dbReference type="SUPFAM" id="SSF57701">
    <property type="entry name" value="Zn2/Cys6 DNA-binding domain"/>
    <property type="match status" value="1"/>
</dbReference>
<feature type="domain" description="Zn(2)-C6 fungal-type" evidence="8">
    <location>
        <begin position="85"/>
        <end position="118"/>
    </location>
</feature>
<dbReference type="Proteomes" id="UP000027361">
    <property type="component" value="Unassembled WGS sequence"/>
</dbReference>
<keyword evidence="6" id="KW-0539">Nucleus</keyword>
<proteinExistence type="predicted"/>
<dbReference type="GO" id="GO:0005634">
    <property type="term" value="C:nucleus"/>
    <property type="evidence" value="ECO:0007669"/>
    <property type="project" value="UniProtKB-SubCell"/>
</dbReference>
<evidence type="ECO:0000256" key="6">
    <source>
        <dbReference type="ARBA" id="ARBA00023242"/>
    </source>
</evidence>
<organism evidence="9 10">
    <name type="scientific">Tilletiaria anomala (strain ATCC 24038 / CBS 436.72 / UBC 951)</name>
    <dbReference type="NCBI Taxonomy" id="1037660"/>
    <lineage>
        <taxon>Eukaryota</taxon>
        <taxon>Fungi</taxon>
        <taxon>Dikarya</taxon>
        <taxon>Basidiomycota</taxon>
        <taxon>Ustilaginomycotina</taxon>
        <taxon>Exobasidiomycetes</taxon>
        <taxon>Georgefischeriales</taxon>
        <taxon>Tilletiariaceae</taxon>
        <taxon>Tilletiaria</taxon>
    </lineage>
</organism>
<dbReference type="InterPro" id="IPR036864">
    <property type="entry name" value="Zn2-C6_fun-type_DNA-bd_sf"/>
</dbReference>
<evidence type="ECO:0000256" key="2">
    <source>
        <dbReference type="ARBA" id="ARBA00022723"/>
    </source>
</evidence>
<dbReference type="OMA" id="LENCHRD"/>
<gene>
    <name evidence="9" type="ORF">K437DRAFT_294648</name>
</gene>
<dbReference type="InParanoid" id="A0A066W1X3"/>
<sequence length="880" mass="98117">MSEPFGQLRPDVPHYDSMTPPDAVNGADPSNMRREWTEEKEGRERLVRALANLTEVRDLLRRFNYFRNEERTKPSRGRKSVLKLSCIVCRELKVKCQTDKEGVGPCTRCVARGDDCVFEKHRRTQKRDTDRIEDIEQSFDVVYKAFSELVSSASRCSLADLEQSAVDAKPPKRASHLGEDGHSSCSMSPVGNSRLAPPDRSAIEAPSRTGSPPRRKRRVDPPSVQTGNWPGDDLTNSEDEAGVTVNPLKLLAASAVDPHQRGEQPLERASSPVQTSLPPRWRSTPHKVLDAGAYWRKSHFQPVPDIGSQAVSVIDAGIISEAQASKYLHMFFEGRNKQLQLLDPYLHTIHYLRRHSSMLLGVICSLEARFTEGDEDVALAMRRHIQEKCMAQVMLPPSFKSLELGQSFLILVAYGSTTELAQHDRSWTFLYSAMCMATELGCHVKPLSKYTTDTSETHLRGLRNQERFWLAVWMAERVLCAQTGRPSLMPKQPYENESMSSWHRQLYALPEDATMIANIELEITVTHHQQLYQNLVADAQQDVAVRLQFYRDAFCSELSKWKTHYATRPTPEQVQALSSARMLLCSLPIRDRRKEHSHFGPLQCRELRNECRLAAMEFIEACAAQPVGHLVYATNQYIIASVHATVMLVQFASRPQSPALPDAYAGQRAIEKVRLFTEKLLMSSKQPISRSWHSFAATYVQLLQRVLSRTSDVTGASAFLPNGKGSVVLPNPNFSGLRPPLLSRTSPSLRNDSRSPMPGSLGFGSNAPLPRLGLAADGPNRSTWSEPVTGYILPAPANPIGQPTDIGWPNTVPTTSAMDWSEADRAGPLMLDNLMDQLLSASGVIAPDGDNEQMHLYVDQLIFGKRPTGAPSFGVGPPQQ</sequence>
<dbReference type="InterPro" id="IPR007219">
    <property type="entry name" value="XnlR_reg_dom"/>
</dbReference>
<evidence type="ECO:0000259" key="8">
    <source>
        <dbReference type="PROSITE" id="PS50048"/>
    </source>
</evidence>
<dbReference type="CDD" id="cd12148">
    <property type="entry name" value="fungal_TF_MHR"/>
    <property type="match status" value="1"/>
</dbReference>
<dbReference type="GO" id="GO:0008270">
    <property type="term" value="F:zinc ion binding"/>
    <property type="evidence" value="ECO:0007669"/>
    <property type="project" value="InterPro"/>
</dbReference>
<dbReference type="PANTHER" id="PTHR31845:SF19">
    <property type="entry name" value="TRANSCRIPTION FACTOR DOMAIN-CONTAINING PROTEIN"/>
    <property type="match status" value="1"/>
</dbReference>
<dbReference type="GO" id="GO:0000981">
    <property type="term" value="F:DNA-binding transcription factor activity, RNA polymerase II-specific"/>
    <property type="evidence" value="ECO:0007669"/>
    <property type="project" value="InterPro"/>
</dbReference>